<evidence type="ECO:0008006" key="3">
    <source>
        <dbReference type="Google" id="ProtNLM"/>
    </source>
</evidence>
<proteinExistence type="predicted"/>
<accession>A0AAD6UNY3</accession>
<dbReference type="Proteomes" id="UP001219525">
    <property type="component" value="Unassembled WGS sequence"/>
</dbReference>
<comment type="caution">
    <text evidence="1">The sequence shown here is derived from an EMBL/GenBank/DDBJ whole genome shotgun (WGS) entry which is preliminary data.</text>
</comment>
<protein>
    <recommendedName>
        <fullName evidence="3">BTB domain-containing protein</fullName>
    </recommendedName>
</protein>
<name>A0AAD6UNY3_9AGAR</name>
<sequence length="285" mass="31869">MANAAVPPPFVPQAPFHGPGGDVILRSSDGVDFYVYRIMAESAITLDRSLRFFYPGAKPVVESLDQLCDILELLIGKYDTQSLVPLGQRFLLDYMDTEPLGCFAVAARQGWQDIAHTAARKCLSLPLLTPTYKLPDLWKHVPATAYYQLLQYHYRCGEAARAAWSDLSWVNSPESNQGIWETQPCKCTRYPQELPGTKGYGTSAWLIEYLRASAEMITTSPSPDMIGMVDDRSLMLKAFTGAQNCPDCKSRMPKVLPEFISKQWWPHVKSELAKVELALAIKSSK</sequence>
<keyword evidence="2" id="KW-1185">Reference proteome</keyword>
<evidence type="ECO:0000313" key="1">
    <source>
        <dbReference type="EMBL" id="KAJ7191386.1"/>
    </source>
</evidence>
<gene>
    <name evidence="1" type="ORF">GGX14DRAFT_481464</name>
</gene>
<dbReference type="AlphaFoldDB" id="A0AAD6UNY3"/>
<reference evidence="1" key="1">
    <citation type="submission" date="2023-03" db="EMBL/GenBank/DDBJ databases">
        <title>Massive genome expansion in bonnet fungi (Mycena s.s.) driven by repeated elements and novel gene families across ecological guilds.</title>
        <authorList>
            <consortium name="Lawrence Berkeley National Laboratory"/>
            <person name="Harder C.B."/>
            <person name="Miyauchi S."/>
            <person name="Viragh M."/>
            <person name="Kuo A."/>
            <person name="Thoen E."/>
            <person name="Andreopoulos B."/>
            <person name="Lu D."/>
            <person name="Skrede I."/>
            <person name="Drula E."/>
            <person name="Henrissat B."/>
            <person name="Morin E."/>
            <person name="Kohler A."/>
            <person name="Barry K."/>
            <person name="LaButti K."/>
            <person name="Morin E."/>
            <person name="Salamov A."/>
            <person name="Lipzen A."/>
            <person name="Mereny Z."/>
            <person name="Hegedus B."/>
            <person name="Baldrian P."/>
            <person name="Stursova M."/>
            <person name="Weitz H."/>
            <person name="Taylor A."/>
            <person name="Grigoriev I.V."/>
            <person name="Nagy L.G."/>
            <person name="Martin F."/>
            <person name="Kauserud H."/>
        </authorList>
    </citation>
    <scope>NUCLEOTIDE SEQUENCE</scope>
    <source>
        <strain evidence="1">9144</strain>
    </source>
</reference>
<dbReference type="EMBL" id="JARJCW010000133">
    <property type="protein sequence ID" value="KAJ7191386.1"/>
    <property type="molecule type" value="Genomic_DNA"/>
</dbReference>
<evidence type="ECO:0000313" key="2">
    <source>
        <dbReference type="Proteomes" id="UP001219525"/>
    </source>
</evidence>
<organism evidence="1 2">
    <name type="scientific">Mycena pura</name>
    <dbReference type="NCBI Taxonomy" id="153505"/>
    <lineage>
        <taxon>Eukaryota</taxon>
        <taxon>Fungi</taxon>
        <taxon>Dikarya</taxon>
        <taxon>Basidiomycota</taxon>
        <taxon>Agaricomycotina</taxon>
        <taxon>Agaricomycetes</taxon>
        <taxon>Agaricomycetidae</taxon>
        <taxon>Agaricales</taxon>
        <taxon>Marasmiineae</taxon>
        <taxon>Mycenaceae</taxon>
        <taxon>Mycena</taxon>
    </lineage>
</organism>